<evidence type="ECO:0000256" key="4">
    <source>
        <dbReference type="ARBA" id="ARBA00023098"/>
    </source>
</evidence>
<keyword evidence="5 6" id="KW-0413">Isomerase</keyword>
<dbReference type="OrthoDB" id="14970at2759"/>
<dbReference type="PANTHER" id="PTHR43149">
    <property type="entry name" value="ENOYL-COA HYDRATASE"/>
    <property type="match status" value="1"/>
</dbReference>
<organism evidence="6 7">
    <name type="scientific">Coniophora puteana (strain RWD-64-598)</name>
    <name type="common">Brown rot fungus</name>
    <dbReference type="NCBI Taxonomy" id="741705"/>
    <lineage>
        <taxon>Eukaryota</taxon>
        <taxon>Fungi</taxon>
        <taxon>Dikarya</taxon>
        <taxon>Basidiomycota</taxon>
        <taxon>Agaricomycotina</taxon>
        <taxon>Agaricomycetes</taxon>
        <taxon>Agaricomycetidae</taxon>
        <taxon>Boletales</taxon>
        <taxon>Coniophorineae</taxon>
        <taxon>Coniophoraceae</taxon>
        <taxon>Coniophora</taxon>
    </lineage>
</organism>
<dbReference type="GO" id="GO:0051750">
    <property type="term" value="F:delta(3,5)-delta(2,4)-dienoyl-CoA isomerase activity"/>
    <property type="evidence" value="ECO:0007669"/>
    <property type="project" value="TreeGrafter"/>
</dbReference>
<dbReference type="RefSeq" id="XP_007773969.1">
    <property type="nucleotide sequence ID" value="XM_007775779.1"/>
</dbReference>
<protein>
    <submittedName>
        <fullName evidence="6">Delta2-dienoyl-CoA-isomerase</fullName>
    </submittedName>
</protein>
<comment type="similarity">
    <text evidence="2">Belongs to the enoyl-CoA hydratase/isomerase family.</text>
</comment>
<dbReference type="UniPathway" id="UPA00659"/>
<keyword evidence="7" id="KW-1185">Reference proteome</keyword>
<evidence type="ECO:0000256" key="5">
    <source>
        <dbReference type="ARBA" id="ARBA00023235"/>
    </source>
</evidence>
<dbReference type="AlphaFoldDB" id="A0A5M3MAI0"/>
<evidence type="ECO:0000256" key="1">
    <source>
        <dbReference type="ARBA" id="ARBA00005005"/>
    </source>
</evidence>
<dbReference type="GO" id="GO:0005739">
    <property type="term" value="C:mitochondrion"/>
    <property type="evidence" value="ECO:0007669"/>
    <property type="project" value="TreeGrafter"/>
</dbReference>
<dbReference type="CDD" id="cd06558">
    <property type="entry name" value="crotonase-like"/>
    <property type="match status" value="1"/>
</dbReference>
<dbReference type="InterPro" id="IPR029045">
    <property type="entry name" value="ClpP/crotonase-like_dom_sf"/>
</dbReference>
<dbReference type="Gene3D" id="3.90.226.10">
    <property type="entry name" value="2-enoyl-CoA Hydratase, Chain A, domain 1"/>
    <property type="match status" value="1"/>
</dbReference>
<dbReference type="EMBL" id="JH711587">
    <property type="protein sequence ID" value="EIW75976.1"/>
    <property type="molecule type" value="Genomic_DNA"/>
</dbReference>
<evidence type="ECO:0000313" key="6">
    <source>
        <dbReference type="EMBL" id="EIW75976.1"/>
    </source>
</evidence>
<keyword evidence="3" id="KW-0276">Fatty acid metabolism</keyword>
<dbReference type="InterPro" id="IPR045002">
    <property type="entry name" value="Ech1-like"/>
</dbReference>
<dbReference type="PANTHER" id="PTHR43149:SF1">
    <property type="entry name" value="DELTA(3,5)-DELTA(2,4)-DIENOYL-COA ISOMERASE, MITOCHONDRIAL"/>
    <property type="match status" value="1"/>
</dbReference>
<evidence type="ECO:0000256" key="2">
    <source>
        <dbReference type="ARBA" id="ARBA00005254"/>
    </source>
</evidence>
<proteinExistence type="inferred from homology"/>
<sequence length="284" mass="30354">MFTFEGKNIKVSTPSKHVVLVELNRQPVNAFHEEFWTEYSRVFDEISAQTSADIRVVVLSSALPKIFSAGIDFQSLASTAVRGGDGARVAVSLRDTILKFQYAIAAPERCPYPVIVAVHGPVYGLGFDIISACDVRYAASDAKFSIKEVDMGLAADIGSLAHLPKVTGNSSLARELALSARPFSASEAEKLGLVSNVVEGGKNGVVAAALELAKAIASKSPVAVAGTKRLLIHARDHSVAENLEYTATWNSAMLQTSDLAEAVKAGMSKSKEPPNFLHLRRSKL</sequence>
<dbReference type="FunFam" id="1.10.12.10:FF:000004">
    <property type="entry name" value="Delta3,5-delta2,4-dienoyl-CoA isomerase"/>
    <property type="match status" value="1"/>
</dbReference>
<dbReference type="Gene3D" id="1.10.12.10">
    <property type="entry name" value="Lyase 2-enoyl-coa Hydratase, Chain A, domain 2"/>
    <property type="match status" value="1"/>
</dbReference>
<dbReference type="GeneID" id="19198908"/>
<accession>A0A5M3MAI0</accession>
<evidence type="ECO:0000313" key="7">
    <source>
        <dbReference type="Proteomes" id="UP000053558"/>
    </source>
</evidence>
<name>A0A5M3MAI0_CONPW</name>
<dbReference type="KEGG" id="cput:CONPUDRAFT_111816"/>
<dbReference type="Proteomes" id="UP000053558">
    <property type="component" value="Unassembled WGS sequence"/>
</dbReference>
<reference evidence="7" key="1">
    <citation type="journal article" date="2012" name="Science">
        <title>The Paleozoic origin of enzymatic lignin decomposition reconstructed from 31 fungal genomes.</title>
        <authorList>
            <person name="Floudas D."/>
            <person name="Binder M."/>
            <person name="Riley R."/>
            <person name="Barry K."/>
            <person name="Blanchette R.A."/>
            <person name="Henrissat B."/>
            <person name="Martinez A.T."/>
            <person name="Otillar R."/>
            <person name="Spatafora J.W."/>
            <person name="Yadav J.S."/>
            <person name="Aerts A."/>
            <person name="Benoit I."/>
            <person name="Boyd A."/>
            <person name="Carlson A."/>
            <person name="Copeland A."/>
            <person name="Coutinho P.M."/>
            <person name="de Vries R.P."/>
            <person name="Ferreira P."/>
            <person name="Findley K."/>
            <person name="Foster B."/>
            <person name="Gaskell J."/>
            <person name="Glotzer D."/>
            <person name="Gorecki P."/>
            <person name="Heitman J."/>
            <person name="Hesse C."/>
            <person name="Hori C."/>
            <person name="Igarashi K."/>
            <person name="Jurgens J.A."/>
            <person name="Kallen N."/>
            <person name="Kersten P."/>
            <person name="Kohler A."/>
            <person name="Kuees U."/>
            <person name="Kumar T.K.A."/>
            <person name="Kuo A."/>
            <person name="LaButti K."/>
            <person name="Larrondo L.F."/>
            <person name="Lindquist E."/>
            <person name="Ling A."/>
            <person name="Lombard V."/>
            <person name="Lucas S."/>
            <person name="Lundell T."/>
            <person name="Martin R."/>
            <person name="McLaughlin D.J."/>
            <person name="Morgenstern I."/>
            <person name="Morin E."/>
            <person name="Murat C."/>
            <person name="Nagy L.G."/>
            <person name="Nolan M."/>
            <person name="Ohm R.A."/>
            <person name="Patyshakuliyeva A."/>
            <person name="Rokas A."/>
            <person name="Ruiz-Duenas F.J."/>
            <person name="Sabat G."/>
            <person name="Salamov A."/>
            <person name="Samejima M."/>
            <person name="Schmutz J."/>
            <person name="Slot J.C."/>
            <person name="St John F."/>
            <person name="Stenlid J."/>
            <person name="Sun H."/>
            <person name="Sun S."/>
            <person name="Syed K."/>
            <person name="Tsang A."/>
            <person name="Wiebenga A."/>
            <person name="Young D."/>
            <person name="Pisabarro A."/>
            <person name="Eastwood D.C."/>
            <person name="Martin F."/>
            <person name="Cullen D."/>
            <person name="Grigoriev I.V."/>
            <person name="Hibbett D.S."/>
        </authorList>
    </citation>
    <scope>NUCLEOTIDE SEQUENCE [LARGE SCALE GENOMIC DNA]</scope>
    <source>
        <strain evidence="7">RWD-64-598 SS2</strain>
    </source>
</reference>
<dbReference type="InterPro" id="IPR014748">
    <property type="entry name" value="Enoyl-CoA_hydra_C"/>
</dbReference>
<dbReference type="OMA" id="FQEACWA"/>
<gene>
    <name evidence="6" type="ORF">CONPUDRAFT_111816</name>
</gene>
<comment type="pathway">
    <text evidence="1">Lipid metabolism; fatty acid beta-oxidation.</text>
</comment>
<dbReference type="SUPFAM" id="SSF52096">
    <property type="entry name" value="ClpP/crotonase"/>
    <property type="match status" value="1"/>
</dbReference>
<dbReference type="GO" id="GO:0006635">
    <property type="term" value="P:fatty acid beta-oxidation"/>
    <property type="evidence" value="ECO:0007669"/>
    <property type="project" value="UniProtKB-UniPathway"/>
</dbReference>
<keyword evidence="4" id="KW-0443">Lipid metabolism</keyword>
<comment type="caution">
    <text evidence="6">The sequence shown here is derived from an EMBL/GenBank/DDBJ whole genome shotgun (WGS) entry which is preliminary data.</text>
</comment>
<evidence type="ECO:0000256" key="3">
    <source>
        <dbReference type="ARBA" id="ARBA00022832"/>
    </source>
</evidence>
<dbReference type="Pfam" id="PF00378">
    <property type="entry name" value="ECH_1"/>
    <property type="match status" value="1"/>
</dbReference>
<dbReference type="InterPro" id="IPR001753">
    <property type="entry name" value="Enoyl-CoA_hydra/iso"/>
</dbReference>